<accession>A0A2T0W7V5</accession>
<evidence type="ECO:0000313" key="1">
    <source>
        <dbReference type="EMBL" id="PRY82783.1"/>
    </source>
</evidence>
<reference evidence="1 2" key="1">
    <citation type="submission" date="2018-03" db="EMBL/GenBank/DDBJ databases">
        <title>Genomic Encyclopedia of Archaeal and Bacterial Type Strains, Phase II (KMG-II): from individual species to whole genera.</title>
        <authorList>
            <person name="Goeker M."/>
        </authorList>
    </citation>
    <scope>NUCLEOTIDE SEQUENCE [LARGE SCALE GENOMIC DNA]</scope>
    <source>
        <strain evidence="1 2">DSM 100212</strain>
    </source>
</reference>
<dbReference type="SUPFAM" id="SSF53254">
    <property type="entry name" value="Phosphoglycerate mutase-like"/>
    <property type="match status" value="1"/>
</dbReference>
<protein>
    <recommendedName>
        <fullName evidence="3">Broad specificity phosphatase PhoE</fullName>
    </recommendedName>
</protein>
<dbReference type="AlphaFoldDB" id="A0A2T0W7V5"/>
<dbReference type="EMBL" id="PVTQ01000039">
    <property type="protein sequence ID" value="PRY82783.1"/>
    <property type="molecule type" value="Genomic_DNA"/>
</dbReference>
<evidence type="ECO:0000313" key="2">
    <source>
        <dbReference type="Proteomes" id="UP000238392"/>
    </source>
</evidence>
<sequence length="198" mass="22350">MIHLPLVMTTDLLQVIALYRHGKVRFDGWKWTSPEKFRQLVVAYDNGAIVVPNIRSPQATPGRIVVSTLPRSVASAHVLFGGHDFKSDLFREAELPTLPAIPVVLPTIAWFVVSRLLWRFGRRTDCEGYSDFKSRAALATDILIDHCSDGKSVALVGHALLNREIARELRKRGFHGPHNPSQSYWVPSIFRRSNRVDT</sequence>
<gene>
    <name evidence="1" type="ORF">CLV74_1393</name>
</gene>
<evidence type="ECO:0008006" key="3">
    <source>
        <dbReference type="Google" id="ProtNLM"/>
    </source>
</evidence>
<dbReference type="Proteomes" id="UP000238392">
    <property type="component" value="Unassembled WGS sequence"/>
</dbReference>
<dbReference type="InterPro" id="IPR029033">
    <property type="entry name" value="His_PPase_superfam"/>
</dbReference>
<name>A0A2T0W7V5_9RHOB</name>
<organism evidence="1 2">
    <name type="scientific">Donghicola tyrosinivorans</name>
    <dbReference type="NCBI Taxonomy" id="1652492"/>
    <lineage>
        <taxon>Bacteria</taxon>
        <taxon>Pseudomonadati</taxon>
        <taxon>Pseudomonadota</taxon>
        <taxon>Alphaproteobacteria</taxon>
        <taxon>Rhodobacterales</taxon>
        <taxon>Roseobacteraceae</taxon>
        <taxon>Donghicola</taxon>
    </lineage>
</organism>
<proteinExistence type="predicted"/>
<keyword evidence="2" id="KW-1185">Reference proteome</keyword>
<comment type="caution">
    <text evidence="1">The sequence shown here is derived from an EMBL/GenBank/DDBJ whole genome shotgun (WGS) entry which is preliminary data.</text>
</comment>